<gene>
    <name evidence="2" type="ORF">CIPAW_09G152300</name>
</gene>
<evidence type="ECO:0000313" key="2">
    <source>
        <dbReference type="EMBL" id="KAG6642613.1"/>
    </source>
</evidence>
<reference evidence="2" key="1">
    <citation type="submission" date="2020-12" db="EMBL/GenBank/DDBJ databases">
        <title>WGS assembly of Carya illinoinensis cv. Pawnee.</title>
        <authorList>
            <person name="Platts A."/>
            <person name="Shu S."/>
            <person name="Wright S."/>
            <person name="Barry K."/>
            <person name="Edger P."/>
            <person name="Pires J.C."/>
            <person name="Schmutz J."/>
        </authorList>
    </citation>
    <scope>NUCLEOTIDE SEQUENCE</scope>
    <source>
        <tissue evidence="2">Leaf</tissue>
    </source>
</reference>
<comment type="caution">
    <text evidence="2">The sequence shown here is derived from an EMBL/GenBank/DDBJ whole genome shotgun (WGS) entry which is preliminary data.</text>
</comment>
<dbReference type="PANTHER" id="PTHR47074:SF48">
    <property type="entry name" value="POLYNUCLEOTIDYL TRANSFERASE, RIBONUCLEASE H-LIKE SUPERFAMILY PROTEIN"/>
    <property type="match status" value="1"/>
</dbReference>
<dbReference type="AlphaFoldDB" id="A0A8T1PLJ6"/>
<protein>
    <recommendedName>
        <fullName evidence="1">Reverse transcriptase zinc-binding domain-containing protein</fullName>
    </recommendedName>
</protein>
<dbReference type="InterPro" id="IPR052929">
    <property type="entry name" value="RNase_H-like_EbsB-rel"/>
</dbReference>
<dbReference type="InterPro" id="IPR026960">
    <property type="entry name" value="RVT-Znf"/>
</dbReference>
<dbReference type="EMBL" id="CM031817">
    <property type="protein sequence ID" value="KAG6642613.1"/>
    <property type="molecule type" value="Genomic_DNA"/>
</dbReference>
<name>A0A8T1PLJ6_CARIL</name>
<organism evidence="2 3">
    <name type="scientific">Carya illinoinensis</name>
    <name type="common">Pecan</name>
    <dbReference type="NCBI Taxonomy" id="32201"/>
    <lineage>
        <taxon>Eukaryota</taxon>
        <taxon>Viridiplantae</taxon>
        <taxon>Streptophyta</taxon>
        <taxon>Embryophyta</taxon>
        <taxon>Tracheophyta</taxon>
        <taxon>Spermatophyta</taxon>
        <taxon>Magnoliopsida</taxon>
        <taxon>eudicotyledons</taxon>
        <taxon>Gunneridae</taxon>
        <taxon>Pentapetalae</taxon>
        <taxon>rosids</taxon>
        <taxon>fabids</taxon>
        <taxon>Fagales</taxon>
        <taxon>Juglandaceae</taxon>
        <taxon>Carya</taxon>
    </lineage>
</organism>
<sequence length="217" mass="24657">MLIWRVCHESLATKLNLFKKRIVDSLLCPVCQQEPESVMHALWSCNSVQDVWGVSLRKLQKGVVMENNFKELWTLLIADLESEELVEFAATVYQIWKRRNSLVFENRFWDPGKVVEAARSTVSEFKEANATTEGVQVEIRHSIPLWSPSPINTFKANWDAAVDRRKSKIGAGVVIRDWEGRTVASLSSPKIFFPDAHLAESYGVLKAVILCQQLGIK</sequence>
<proteinExistence type="predicted"/>
<accession>A0A8T1PLJ6</accession>
<evidence type="ECO:0000313" key="3">
    <source>
        <dbReference type="Proteomes" id="UP000811609"/>
    </source>
</evidence>
<evidence type="ECO:0000259" key="1">
    <source>
        <dbReference type="Pfam" id="PF13966"/>
    </source>
</evidence>
<dbReference type="Pfam" id="PF13966">
    <property type="entry name" value="zf-RVT"/>
    <property type="match status" value="1"/>
</dbReference>
<dbReference type="PANTHER" id="PTHR47074">
    <property type="entry name" value="BNAC02G40300D PROTEIN"/>
    <property type="match status" value="1"/>
</dbReference>
<feature type="domain" description="Reverse transcriptase zinc-binding" evidence="1">
    <location>
        <begin position="2"/>
        <end position="52"/>
    </location>
</feature>
<dbReference type="Proteomes" id="UP000811609">
    <property type="component" value="Chromosome 9"/>
</dbReference>
<keyword evidence="3" id="KW-1185">Reference proteome</keyword>